<proteinExistence type="inferred from homology"/>
<dbReference type="PROSITE" id="PS00856">
    <property type="entry name" value="GUANYLATE_KINASE_1"/>
    <property type="match status" value="1"/>
</dbReference>
<dbReference type="Proteomes" id="UP001229244">
    <property type="component" value="Unassembled WGS sequence"/>
</dbReference>
<evidence type="ECO:0000256" key="4">
    <source>
        <dbReference type="ARBA" id="ARBA00022679"/>
    </source>
</evidence>
<keyword evidence="9" id="KW-0963">Cytoplasm</keyword>
<reference evidence="11" key="1">
    <citation type="submission" date="2023-07" db="EMBL/GenBank/DDBJ databases">
        <title>Genomic Encyclopedia of Type Strains, Phase IV (KMG-IV): sequencing the most valuable type-strain genomes for metagenomic binning, comparative biology and taxonomic classification.</title>
        <authorList>
            <person name="Goeker M."/>
        </authorList>
    </citation>
    <scope>NUCLEOTIDE SEQUENCE</scope>
    <source>
        <strain evidence="11">DSM 21202</strain>
    </source>
</reference>
<dbReference type="Pfam" id="PF00625">
    <property type="entry name" value="Guanylate_kin"/>
    <property type="match status" value="1"/>
</dbReference>
<dbReference type="Gene3D" id="3.30.63.10">
    <property type="entry name" value="Guanylate Kinase phosphate binding domain"/>
    <property type="match status" value="1"/>
</dbReference>
<dbReference type="EC" id="2.7.4.8" evidence="2 9"/>
<accession>A0AAE3VPC0</accession>
<keyword evidence="12" id="KW-1185">Reference proteome</keyword>
<dbReference type="SMART" id="SM00072">
    <property type="entry name" value="GuKc"/>
    <property type="match status" value="1"/>
</dbReference>
<dbReference type="InterPro" id="IPR017665">
    <property type="entry name" value="Guanylate_kinase"/>
</dbReference>
<keyword evidence="5 9" id="KW-0547">Nucleotide-binding</keyword>
<organism evidence="11 12">
    <name type="scientific">Amorphus orientalis</name>
    <dbReference type="NCBI Taxonomy" id="649198"/>
    <lineage>
        <taxon>Bacteria</taxon>
        <taxon>Pseudomonadati</taxon>
        <taxon>Pseudomonadota</taxon>
        <taxon>Alphaproteobacteria</taxon>
        <taxon>Hyphomicrobiales</taxon>
        <taxon>Amorphaceae</taxon>
        <taxon>Amorphus</taxon>
    </lineage>
</organism>
<dbReference type="InterPro" id="IPR008144">
    <property type="entry name" value="Guanylate_kin-like_dom"/>
</dbReference>
<dbReference type="GO" id="GO:0005829">
    <property type="term" value="C:cytosol"/>
    <property type="evidence" value="ECO:0007669"/>
    <property type="project" value="TreeGrafter"/>
</dbReference>
<dbReference type="GO" id="GO:0005524">
    <property type="term" value="F:ATP binding"/>
    <property type="evidence" value="ECO:0007669"/>
    <property type="project" value="UniProtKB-UniRule"/>
</dbReference>
<gene>
    <name evidence="9" type="primary">gmk</name>
    <name evidence="11" type="ORF">J2S73_002079</name>
</gene>
<evidence type="ECO:0000313" key="12">
    <source>
        <dbReference type="Proteomes" id="UP001229244"/>
    </source>
</evidence>
<comment type="similarity">
    <text evidence="1 9">Belongs to the guanylate kinase family.</text>
</comment>
<dbReference type="FunFam" id="3.30.63.10:FF:000002">
    <property type="entry name" value="Guanylate kinase 1"/>
    <property type="match status" value="1"/>
</dbReference>
<protein>
    <recommendedName>
        <fullName evidence="3 9">Guanylate kinase</fullName>
        <ecNumber evidence="2 9">2.7.4.8</ecNumber>
    </recommendedName>
    <alternativeName>
        <fullName evidence="8 9">GMP kinase</fullName>
    </alternativeName>
</protein>
<dbReference type="Gene3D" id="3.40.50.300">
    <property type="entry name" value="P-loop containing nucleotide triphosphate hydrolases"/>
    <property type="match status" value="1"/>
</dbReference>
<evidence type="ECO:0000313" key="11">
    <source>
        <dbReference type="EMBL" id="MDQ0315622.1"/>
    </source>
</evidence>
<dbReference type="PANTHER" id="PTHR23117">
    <property type="entry name" value="GUANYLATE KINASE-RELATED"/>
    <property type="match status" value="1"/>
</dbReference>
<comment type="caution">
    <text evidence="11">The sequence shown here is derived from an EMBL/GenBank/DDBJ whole genome shotgun (WGS) entry which is preliminary data.</text>
</comment>
<keyword evidence="4 9" id="KW-0808">Transferase</keyword>
<dbReference type="SUPFAM" id="SSF52540">
    <property type="entry name" value="P-loop containing nucleoside triphosphate hydrolases"/>
    <property type="match status" value="1"/>
</dbReference>
<dbReference type="NCBIfam" id="TIGR03263">
    <property type="entry name" value="guanyl_kin"/>
    <property type="match status" value="1"/>
</dbReference>
<dbReference type="InterPro" id="IPR020590">
    <property type="entry name" value="Guanylate_kinase_CS"/>
</dbReference>
<feature type="domain" description="Guanylate kinase-like" evidence="10">
    <location>
        <begin position="12"/>
        <end position="191"/>
    </location>
</feature>
<evidence type="ECO:0000256" key="5">
    <source>
        <dbReference type="ARBA" id="ARBA00022741"/>
    </source>
</evidence>
<comment type="catalytic activity">
    <reaction evidence="9">
        <text>GMP + ATP = GDP + ADP</text>
        <dbReference type="Rhea" id="RHEA:20780"/>
        <dbReference type="ChEBI" id="CHEBI:30616"/>
        <dbReference type="ChEBI" id="CHEBI:58115"/>
        <dbReference type="ChEBI" id="CHEBI:58189"/>
        <dbReference type="ChEBI" id="CHEBI:456216"/>
        <dbReference type="EC" id="2.7.4.8"/>
    </reaction>
</comment>
<comment type="function">
    <text evidence="9">Essential for recycling GMP and indirectly, cGMP.</text>
</comment>
<dbReference type="GO" id="GO:0004385">
    <property type="term" value="F:GMP kinase activity"/>
    <property type="evidence" value="ECO:0007669"/>
    <property type="project" value="UniProtKB-UniRule"/>
</dbReference>
<evidence type="ECO:0000256" key="8">
    <source>
        <dbReference type="ARBA" id="ARBA00030128"/>
    </source>
</evidence>
<evidence type="ECO:0000259" key="10">
    <source>
        <dbReference type="PROSITE" id="PS50052"/>
    </source>
</evidence>
<dbReference type="PANTHER" id="PTHR23117:SF13">
    <property type="entry name" value="GUANYLATE KINASE"/>
    <property type="match status" value="1"/>
</dbReference>
<evidence type="ECO:0000256" key="7">
    <source>
        <dbReference type="ARBA" id="ARBA00022840"/>
    </source>
</evidence>
<evidence type="ECO:0000256" key="1">
    <source>
        <dbReference type="ARBA" id="ARBA00005790"/>
    </source>
</evidence>
<feature type="binding site" evidence="9">
    <location>
        <begin position="19"/>
        <end position="26"/>
    </location>
    <ligand>
        <name>ATP</name>
        <dbReference type="ChEBI" id="CHEBI:30616"/>
    </ligand>
</feature>
<keyword evidence="7 9" id="KW-0067">ATP-binding</keyword>
<evidence type="ECO:0000256" key="3">
    <source>
        <dbReference type="ARBA" id="ARBA00016296"/>
    </source>
</evidence>
<sequence length="214" mass="23807">MSEPKADLPRRGVMLVLSSPSGAGKSTLSRAVLDTDDNIELSISATTRAKRMSEADGVHYHFMSQRQFEAMRDQGELLEWAEVHGNFYGTPRAPVEAALARGEDILFDIDWQGTLQLYESSREDVVSIFVLPPSGAELKVRLERRAEDDAETIAKRLSNAKTELTHWSEYDYVIVNDDLERALAGVRSILAAERLKRARSPGLSDFVDGLIADL</sequence>
<comment type="subcellular location">
    <subcellularLocation>
        <location evidence="9">Cytoplasm</location>
    </subcellularLocation>
</comment>
<evidence type="ECO:0000256" key="6">
    <source>
        <dbReference type="ARBA" id="ARBA00022777"/>
    </source>
</evidence>
<keyword evidence="6 9" id="KW-0418">Kinase</keyword>
<name>A0AAE3VPC0_9HYPH</name>
<dbReference type="InterPro" id="IPR008145">
    <property type="entry name" value="GK/Ca_channel_bsu"/>
</dbReference>
<dbReference type="AlphaFoldDB" id="A0AAE3VPC0"/>
<dbReference type="HAMAP" id="MF_00328">
    <property type="entry name" value="Guanylate_kinase"/>
    <property type="match status" value="1"/>
</dbReference>
<dbReference type="EMBL" id="JAUSUL010000002">
    <property type="protein sequence ID" value="MDQ0315622.1"/>
    <property type="molecule type" value="Genomic_DNA"/>
</dbReference>
<evidence type="ECO:0000256" key="2">
    <source>
        <dbReference type="ARBA" id="ARBA00012961"/>
    </source>
</evidence>
<dbReference type="CDD" id="cd00071">
    <property type="entry name" value="GMPK"/>
    <property type="match status" value="1"/>
</dbReference>
<dbReference type="PROSITE" id="PS50052">
    <property type="entry name" value="GUANYLATE_KINASE_2"/>
    <property type="match status" value="1"/>
</dbReference>
<evidence type="ECO:0000256" key="9">
    <source>
        <dbReference type="HAMAP-Rule" id="MF_00328"/>
    </source>
</evidence>
<dbReference type="InterPro" id="IPR027417">
    <property type="entry name" value="P-loop_NTPase"/>
</dbReference>